<protein>
    <submittedName>
        <fullName evidence="1">Uncharacterized protein</fullName>
    </submittedName>
</protein>
<sequence length="316" mass="36726">MIENIFDRLEEFHKSLLQLEDFEEGIGTALQNRLNMLADEVPMLIRLASVSKLVKHERDLPVRRITYNVKKLSGDCTPRWNEFLKLNCDTQLFLMLSFNGLSSLPDKEFNWLVENTQEYLGRRAFRSNWILRDPIRRTVVKLPLNASTQPFLRKYHNAEIDLCEPGVLPETEQRDMMPNICSSEASNYIYPQNNDTTPKSYGQKRIRQYTGDEGDVRDNRMVAKLTEPSNGKREMKYMFTNAPVDSILVLPEQFKRAIQNSSLWKWERSQQLSTTGCLAVMFPKDDSQDVSLTFWCGHDDGYFLNDLFKVQCALSS</sequence>
<name>A0A0F8W4L2_9EURO</name>
<accession>A0A0F8W4L2</accession>
<dbReference type="STRING" id="308745.A0A0F8W4L2"/>
<comment type="caution">
    <text evidence="1">The sequence shown here is derived from an EMBL/GenBank/DDBJ whole genome shotgun (WGS) entry which is preliminary data.</text>
</comment>
<evidence type="ECO:0000313" key="1">
    <source>
        <dbReference type="EMBL" id="KKK12850.1"/>
    </source>
</evidence>
<dbReference type="OrthoDB" id="5422777at2759"/>
<organism evidence="1 2">
    <name type="scientific">Aspergillus rambellii</name>
    <dbReference type="NCBI Taxonomy" id="308745"/>
    <lineage>
        <taxon>Eukaryota</taxon>
        <taxon>Fungi</taxon>
        <taxon>Dikarya</taxon>
        <taxon>Ascomycota</taxon>
        <taxon>Pezizomycotina</taxon>
        <taxon>Eurotiomycetes</taxon>
        <taxon>Eurotiomycetidae</taxon>
        <taxon>Eurotiales</taxon>
        <taxon>Aspergillaceae</taxon>
        <taxon>Aspergillus</taxon>
        <taxon>Aspergillus subgen. Nidulantes</taxon>
    </lineage>
</organism>
<dbReference type="AlphaFoldDB" id="A0A0F8W4L2"/>
<proteinExistence type="predicted"/>
<reference evidence="1 2" key="1">
    <citation type="submission" date="2015-02" db="EMBL/GenBank/DDBJ databases">
        <title>Draft Genome Sequences of Two Closely-Related Aflatoxigenic Aspergillus Species Obtained from the Cote d'Ivoire.</title>
        <authorList>
            <person name="Moore G.G."/>
            <person name="Beltz S.B."/>
            <person name="Mack B.M."/>
        </authorList>
    </citation>
    <scope>NUCLEOTIDE SEQUENCE [LARGE SCALE GENOMIC DNA]</scope>
    <source>
        <strain evidence="1 2">SRRC1468</strain>
    </source>
</reference>
<evidence type="ECO:0000313" key="2">
    <source>
        <dbReference type="Proteomes" id="UP000034291"/>
    </source>
</evidence>
<dbReference type="Proteomes" id="UP000034291">
    <property type="component" value="Unassembled WGS sequence"/>
</dbReference>
<gene>
    <name evidence="1" type="ORF">ARAM_006570</name>
</gene>
<dbReference type="EMBL" id="JZBS01003954">
    <property type="protein sequence ID" value="KKK12850.1"/>
    <property type="molecule type" value="Genomic_DNA"/>
</dbReference>
<keyword evidence="2" id="KW-1185">Reference proteome</keyword>